<dbReference type="SUPFAM" id="SSF144020">
    <property type="entry name" value="FdhE-like"/>
    <property type="match status" value="1"/>
</dbReference>
<comment type="subcellular location">
    <subcellularLocation>
        <location evidence="2">Cytoplasm</location>
    </subcellularLocation>
</comment>
<protein>
    <recommendedName>
        <fullName evidence="2">Protein FdhE homolog</fullName>
    </recommendedName>
</protein>
<proteinExistence type="inferred from homology"/>
<comment type="function">
    <text evidence="2">Necessary for formate dehydrogenase activity.</text>
</comment>
<evidence type="ECO:0000313" key="8">
    <source>
        <dbReference type="Proteomes" id="UP001597173"/>
    </source>
</evidence>
<dbReference type="InterPro" id="IPR024064">
    <property type="entry name" value="FdhE-like_sf"/>
</dbReference>
<dbReference type="Pfam" id="PF04216">
    <property type="entry name" value="FdhE_N"/>
    <property type="match status" value="1"/>
</dbReference>
<feature type="region of interest" description="Disordered" evidence="3">
    <location>
        <begin position="1"/>
        <end position="20"/>
    </location>
</feature>
<keyword evidence="8" id="KW-1185">Reference proteome</keyword>
<evidence type="ECO:0000256" key="1">
    <source>
        <dbReference type="ARBA" id="ARBA00022490"/>
    </source>
</evidence>
<dbReference type="InterPro" id="IPR056797">
    <property type="entry name" value="FdhE_central"/>
</dbReference>
<dbReference type="PANTHER" id="PTHR37689">
    <property type="entry name" value="PROTEIN FDHE"/>
    <property type="match status" value="1"/>
</dbReference>
<dbReference type="CDD" id="cd16341">
    <property type="entry name" value="FdhE"/>
    <property type="match status" value="1"/>
</dbReference>
<evidence type="ECO:0000313" key="7">
    <source>
        <dbReference type="EMBL" id="MFD1330098.1"/>
    </source>
</evidence>
<dbReference type="Proteomes" id="UP001597173">
    <property type="component" value="Unassembled WGS sequence"/>
</dbReference>
<evidence type="ECO:0000259" key="6">
    <source>
        <dbReference type="Pfam" id="PF24860"/>
    </source>
</evidence>
<keyword evidence="1 2" id="KW-0963">Cytoplasm</keyword>
<feature type="domain" description="FdhE N-terminal" evidence="4">
    <location>
        <begin position="20"/>
        <end position="184"/>
    </location>
</feature>
<dbReference type="Gene3D" id="3.90.1670.10">
    <property type="entry name" value="FdhE-like domain"/>
    <property type="match status" value="1"/>
</dbReference>
<dbReference type="InterPro" id="IPR056796">
    <property type="entry name" value="FdhE_C"/>
</dbReference>
<comment type="caution">
    <text evidence="7">The sequence shown here is derived from an EMBL/GenBank/DDBJ whole genome shotgun (WGS) entry which is preliminary data.</text>
</comment>
<dbReference type="InterPro" id="IPR056774">
    <property type="entry name" value="FdhE_N"/>
</dbReference>
<feature type="domain" description="FdhE central" evidence="5">
    <location>
        <begin position="187"/>
        <end position="225"/>
    </location>
</feature>
<dbReference type="PIRSF" id="PIRSF018296">
    <property type="entry name" value="Format_dh_formtn"/>
    <property type="match status" value="1"/>
</dbReference>
<feature type="domain" description="FdhE C-terminal" evidence="6">
    <location>
        <begin position="226"/>
        <end position="302"/>
    </location>
</feature>
<organism evidence="7 8">
    <name type="scientific">Mycoplana ramosa</name>
    <name type="common">Mycoplana bullata</name>
    <dbReference type="NCBI Taxonomy" id="40837"/>
    <lineage>
        <taxon>Bacteria</taxon>
        <taxon>Pseudomonadati</taxon>
        <taxon>Pseudomonadota</taxon>
        <taxon>Alphaproteobacteria</taxon>
        <taxon>Hyphomicrobiales</taxon>
        <taxon>Rhizobiaceae</taxon>
        <taxon>Mycoplana</taxon>
    </lineage>
</organism>
<name>A0ABW3Z1T6_MYCRA</name>
<dbReference type="Pfam" id="PF24860">
    <property type="entry name" value="FdhE_C"/>
    <property type="match status" value="1"/>
</dbReference>
<gene>
    <name evidence="2 7" type="primary">fdhE</name>
    <name evidence="7" type="ORF">ACFQ33_19595</name>
</gene>
<evidence type="ECO:0000259" key="4">
    <source>
        <dbReference type="Pfam" id="PF04216"/>
    </source>
</evidence>
<dbReference type="Pfam" id="PF24859">
    <property type="entry name" value="FdhE_central"/>
    <property type="match status" value="1"/>
</dbReference>
<reference evidence="8" key="1">
    <citation type="journal article" date="2019" name="Int. J. Syst. Evol. Microbiol.">
        <title>The Global Catalogue of Microorganisms (GCM) 10K type strain sequencing project: providing services to taxonomists for standard genome sequencing and annotation.</title>
        <authorList>
            <consortium name="The Broad Institute Genomics Platform"/>
            <consortium name="The Broad Institute Genome Sequencing Center for Infectious Disease"/>
            <person name="Wu L."/>
            <person name="Ma J."/>
        </authorList>
    </citation>
    <scope>NUCLEOTIDE SEQUENCE [LARGE SCALE GENOMIC DNA]</scope>
    <source>
        <strain evidence="8">CCUG 55609</strain>
    </source>
</reference>
<evidence type="ECO:0000256" key="2">
    <source>
        <dbReference type="HAMAP-Rule" id="MF_00611"/>
    </source>
</evidence>
<comment type="similarity">
    <text evidence="2">Belongs to the FdhE family.</text>
</comment>
<dbReference type="InterPro" id="IPR006452">
    <property type="entry name" value="Formate_DH_accessory"/>
</dbReference>
<dbReference type="PANTHER" id="PTHR37689:SF1">
    <property type="entry name" value="PROTEIN FDHE"/>
    <property type="match status" value="1"/>
</dbReference>
<dbReference type="NCBIfam" id="TIGR01562">
    <property type="entry name" value="FdhE"/>
    <property type="match status" value="1"/>
</dbReference>
<dbReference type="HAMAP" id="MF_00611">
    <property type="entry name" value="FdeH"/>
    <property type="match status" value="1"/>
</dbReference>
<dbReference type="EMBL" id="JBHTNF010000017">
    <property type="protein sequence ID" value="MFD1330098.1"/>
    <property type="molecule type" value="Genomic_DNA"/>
</dbReference>
<accession>A0ABW3Z1T6</accession>
<dbReference type="RefSeq" id="WP_374836293.1">
    <property type="nucleotide sequence ID" value="NZ_JBHEEW010000002.1"/>
</dbReference>
<sequence>MTGKPDLAPDPTAIGAVSSPPFVRLPDPSTLFSARAARLRQLAELSPLKPYLTFVAALTEAQALVQADPVPAHRPDPDAIGRAQEFGMPLIDRARAADDDRLGPVFDRLFAEAAGVEMPENAAAALAKVANASRQQRRAMVDTVFAGRLPDDAIAEHIYVWSGLQVYFAGLASALDPKAARPVADGLCPICGGLPASSMVVGWAGAHGARFCACSLCNSMWHYVRIKCTCCGSTKGIGYKQVDGGDGVVKAETCDECQSWTKIIYQQSSSGAEPIADDVGSLGIDLLMRSEPYRRGGFSPLLAGL</sequence>
<evidence type="ECO:0000259" key="5">
    <source>
        <dbReference type="Pfam" id="PF24859"/>
    </source>
</evidence>
<evidence type="ECO:0000256" key="3">
    <source>
        <dbReference type="SAM" id="MobiDB-lite"/>
    </source>
</evidence>